<feature type="coiled-coil region" evidence="1">
    <location>
        <begin position="80"/>
        <end position="136"/>
    </location>
</feature>
<proteinExistence type="predicted"/>
<evidence type="ECO:0000313" key="3">
    <source>
        <dbReference type="Proteomes" id="UP000761574"/>
    </source>
</evidence>
<evidence type="ECO:0008006" key="4">
    <source>
        <dbReference type="Google" id="ProtNLM"/>
    </source>
</evidence>
<name>A0ABQ4PIA5_9GAMM</name>
<reference evidence="2 3" key="1">
    <citation type="submission" date="2021-05" db="EMBL/GenBank/DDBJ databases">
        <title>Molecular characterization for Shewanella algae harboring chromosomal blaOXA-55-like strains isolated from clinical and environment sample.</title>
        <authorList>
            <person name="Ohama Y."/>
            <person name="Aoki K."/>
            <person name="Harada S."/>
            <person name="Moriya K."/>
            <person name="Ishii Y."/>
            <person name="Tateda K."/>
        </authorList>
    </citation>
    <scope>NUCLEOTIDE SEQUENCE [LARGE SCALE GENOMIC DNA]</scope>
    <source>
        <strain evidence="2 3">LMG 23746</strain>
    </source>
</reference>
<keyword evidence="1" id="KW-0175">Coiled coil</keyword>
<evidence type="ECO:0000313" key="2">
    <source>
        <dbReference type="EMBL" id="GIU46826.1"/>
    </source>
</evidence>
<gene>
    <name evidence="2" type="ORF">TUM4630_18490</name>
</gene>
<organism evidence="2 3">
    <name type="scientific">Shewanella algidipiscicola</name>
    <dbReference type="NCBI Taxonomy" id="614070"/>
    <lineage>
        <taxon>Bacteria</taxon>
        <taxon>Pseudomonadati</taxon>
        <taxon>Pseudomonadota</taxon>
        <taxon>Gammaproteobacteria</taxon>
        <taxon>Alteromonadales</taxon>
        <taxon>Shewanellaceae</taxon>
        <taxon>Shewanella</taxon>
    </lineage>
</organism>
<dbReference type="RefSeq" id="WP_119978088.1">
    <property type="nucleotide sequence ID" value="NZ_BPFB01000018.1"/>
</dbReference>
<evidence type="ECO:0000256" key="1">
    <source>
        <dbReference type="SAM" id="Coils"/>
    </source>
</evidence>
<dbReference type="EMBL" id="BPFB01000018">
    <property type="protein sequence ID" value="GIU46826.1"/>
    <property type="molecule type" value="Genomic_DNA"/>
</dbReference>
<comment type="caution">
    <text evidence="2">The sequence shown here is derived from an EMBL/GenBank/DDBJ whole genome shotgun (WGS) entry which is preliminary data.</text>
</comment>
<accession>A0ABQ4PIA5</accession>
<protein>
    <recommendedName>
        <fullName evidence="4">FlxA-like protein</fullName>
    </recommendedName>
</protein>
<sequence length="147" mass="15910">MNIQGINQQSLGPTSLSRLTVVAKETAASAVTVSSQESSQISISSEGREALASELGGSLHAKVNEMQETQQAAASEKPHKPSLDELIEQRKEKIQELQQELKALANDKSDAAEKRRDQIRTEIAVLSAQIADLIKQKAENDKKSSST</sequence>
<dbReference type="Proteomes" id="UP000761574">
    <property type="component" value="Unassembled WGS sequence"/>
</dbReference>
<keyword evidence="3" id="KW-1185">Reference proteome</keyword>